<feature type="compositionally biased region" description="Polar residues" evidence="1">
    <location>
        <begin position="84"/>
        <end position="108"/>
    </location>
</feature>
<evidence type="ECO:0000313" key="3">
    <source>
        <dbReference type="Proteomes" id="UP000295192"/>
    </source>
</evidence>
<protein>
    <recommendedName>
        <fullName evidence="4">BZIP domain-containing protein</fullName>
    </recommendedName>
</protein>
<dbReference type="AlphaFoldDB" id="A0A484AZV9"/>
<dbReference type="OMA" id="HKFVCSQ"/>
<reference evidence="2 3" key="1">
    <citation type="journal article" date="2019" name="J. Hered.">
        <title>An Improved Genome Assembly for Drosophila navojoa, the Basal Species in the mojavensis Cluster.</title>
        <authorList>
            <person name="Vanderlinde T."/>
            <person name="Dupim E.G."/>
            <person name="Nazario-Yepiz N.O."/>
            <person name="Carvalho A.B."/>
        </authorList>
    </citation>
    <scope>NUCLEOTIDE SEQUENCE [LARGE SCALE GENOMIC DNA]</scope>
    <source>
        <strain evidence="2">Navoj_Jal97</strain>
        <tissue evidence="2">Whole organism</tissue>
    </source>
</reference>
<organism evidence="2 3">
    <name type="scientific">Drosophila navojoa</name>
    <name type="common">Fruit fly</name>
    <dbReference type="NCBI Taxonomy" id="7232"/>
    <lineage>
        <taxon>Eukaryota</taxon>
        <taxon>Metazoa</taxon>
        <taxon>Ecdysozoa</taxon>
        <taxon>Arthropoda</taxon>
        <taxon>Hexapoda</taxon>
        <taxon>Insecta</taxon>
        <taxon>Pterygota</taxon>
        <taxon>Neoptera</taxon>
        <taxon>Endopterygota</taxon>
        <taxon>Diptera</taxon>
        <taxon>Brachycera</taxon>
        <taxon>Muscomorpha</taxon>
        <taxon>Ephydroidea</taxon>
        <taxon>Drosophilidae</taxon>
        <taxon>Drosophila</taxon>
    </lineage>
</organism>
<dbReference type="Proteomes" id="UP000295192">
    <property type="component" value="Unassembled WGS sequence"/>
</dbReference>
<dbReference type="EMBL" id="LSRL02000287">
    <property type="protein sequence ID" value="TDG41924.1"/>
    <property type="molecule type" value="Genomic_DNA"/>
</dbReference>
<comment type="caution">
    <text evidence="2">The sequence shown here is derived from an EMBL/GenBank/DDBJ whole genome shotgun (WGS) entry which is preliminary data.</text>
</comment>
<accession>A0A484AZV9</accession>
<name>A0A484AZV9_DRONA</name>
<gene>
    <name evidence="2" type="ORF">AWZ03_011651</name>
</gene>
<keyword evidence="3" id="KW-1185">Reference proteome</keyword>
<feature type="compositionally biased region" description="Basic and acidic residues" evidence="1">
    <location>
        <begin position="109"/>
        <end position="119"/>
    </location>
</feature>
<dbReference type="OrthoDB" id="7935458at2759"/>
<proteinExistence type="predicted"/>
<sequence>MEQSNLYLHKFYTQLGHYPLHGIGVHPSKLPALHSHKPEQIDELVAVELQHLKTHYADEEQRYVDQMLIENPIVVERRAPPTTKPQATQVHPMPTKTQSQATTGGSSRDAQRQRAESCRKSRYNNKIKKAKLRFRHKFVCSQLTESAGALDYMRDVIAQAEAQLMARGFSRVALERMRQNFGVDRCGAALATNMDH</sequence>
<evidence type="ECO:0000313" key="2">
    <source>
        <dbReference type="EMBL" id="TDG41924.1"/>
    </source>
</evidence>
<feature type="region of interest" description="Disordered" evidence="1">
    <location>
        <begin position="81"/>
        <end position="121"/>
    </location>
</feature>
<evidence type="ECO:0000256" key="1">
    <source>
        <dbReference type="SAM" id="MobiDB-lite"/>
    </source>
</evidence>
<dbReference type="STRING" id="7232.A0A484AZV9"/>
<dbReference type="KEGG" id="dnv:108656701"/>
<evidence type="ECO:0008006" key="4">
    <source>
        <dbReference type="Google" id="ProtNLM"/>
    </source>
</evidence>